<evidence type="ECO:0000256" key="1">
    <source>
        <dbReference type="ARBA" id="ARBA00022729"/>
    </source>
</evidence>
<dbReference type="Pfam" id="PF04348">
    <property type="entry name" value="LppC"/>
    <property type="match status" value="1"/>
</dbReference>
<keyword evidence="7" id="KW-0449">Lipoprotein</keyword>
<evidence type="ECO:0000256" key="2">
    <source>
        <dbReference type="ARBA" id="ARBA00022960"/>
    </source>
</evidence>
<dbReference type="GO" id="GO:0009252">
    <property type="term" value="P:peptidoglycan biosynthetic process"/>
    <property type="evidence" value="ECO:0007669"/>
    <property type="project" value="UniProtKB-KW"/>
</dbReference>
<dbReference type="KEGG" id="ncu:F0U83_04455"/>
<accession>A0A5P1R8U6</accession>
<keyword evidence="6" id="KW-0998">Cell outer membrane</keyword>
<dbReference type="Gene3D" id="3.40.50.2300">
    <property type="match status" value="2"/>
</dbReference>
<dbReference type="InterPro" id="IPR011990">
    <property type="entry name" value="TPR-like_helical_dom_sf"/>
</dbReference>
<dbReference type="PANTHER" id="PTHR38038:SF1">
    <property type="entry name" value="PENICILLIN-BINDING PROTEIN ACTIVATOR LPOA"/>
    <property type="match status" value="1"/>
</dbReference>
<dbReference type="GO" id="GO:0030234">
    <property type="term" value="F:enzyme regulator activity"/>
    <property type="evidence" value="ECO:0007669"/>
    <property type="project" value="TreeGrafter"/>
</dbReference>
<gene>
    <name evidence="8" type="ORF">F0U83_04455</name>
</gene>
<reference evidence="8 9" key="1">
    <citation type="journal article" date="2019" name="Biochem. Eng. J.">
        <title>Metabolic engineering of the marine bacteria Neptunomonas concharum for the production of acetoin and meso-2,3-butanediol from acetate.</title>
        <authorList>
            <person name="Li W."/>
            <person name="Pu N."/>
            <person name="Liu C.-X."/>
            <person name="Yuan Q.-P."/>
            <person name="Li Z.-J."/>
        </authorList>
    </citation>
    <scope>NUCLEOTIDE SEQUENCE [LARGE SCALE GENOMIC DNA]</scope>
    <source>
        <strain evidence="8 9">JCM17730</strain>
    </source>
</reference>
<dbReference type="GO" id="GO:0031241">
    <property type="term" value="C:periplasmic side of cell outer membrane"/>
    <property type="evidence" value="ECO:0007669"/>
    <property type="project" value="TreeGrafter"/>
</dbReference>
<dbReference type="Proteomes" id="UP000324760">
    <property type="component" value="Chromosome"/>
</dbReference>
<evidence type="ECO:0000256" key="7">
    <source>
        <dbReference type="ARBA" id="ARBA00023288"/>
    </source>
</evidence>
<sequence length="627" mass="68685">MGVATIYKTASDIIFPSIIRVLEYMMNMKRLSLTVALTAFIAGCAMPPTTPPSVSTGKASTNTVIQDADYLLNLARGAQPIRAAELKTQAAEQLIARGELDRADRILAGIDTSILPPSLQFTVISLRTRQALSNQQGEAALGYLANMPSLSTLPDNQARLSESLYADAYQLNGQSLDEAMILIESTTYVHDEAERQAIHDRIWNALQSTDNQALYEALQRPNNNYNLQGWLELAQAARTVSNIESNTNNIDNWLNLWQAHPAALLMPSNFNTPVAIADLINVSRIGIMLPSTGKLSSAASAIQEGIMTAHYANQSATQPPELIFIDSSYLDTPEQIIQAAQEKGVELVIGPLDKDKVIALSQSALPLPFLALNYANTGAPNLYQFGLSAEDEARDAATQALNNGKRYALVITPETDWGERAAVAFRETFTQLGGTIVAETSFNSSNLSQKVTQLLKTDDSKARARSLRQITGLNFEFEERRRQDADTILMAARPQDARLIKPLLAFYFAADLPIYATSQVYSGQANPRADIDLNGIMFGETPWVLSPPSQNQQTIAAVKNNTGTRFGRLYAMGIDAYNLYPYLSQLRSTPGGRLNGETGQLSVNELNQVNRHLQWAIFEDGIPKLID</sequence>
<dbReference type="Gene3D" id="1.25.40.10">
    <property type="entry name" value="Tetratricopeptide repeat domain"/>
    <property type="match status" value="1"/>
</dbReference>
<evidence type="ECO:0000256" key="4">
    <source>
        <dbReference type="ARBA" id="ARBA00023136"/>
    </source>
</evidence>
<name>A0A5P1R8U6_9GAMM</name>
<keyword evidence="1" id="KW-0732">Signal</keyword>
<dbReference type="InterPro" id="IPR007443">
    <property type="entry name" value="LpoA"/>
</dbReference>
<organism evidence="8 9">
    <name type="scientific">Neptunomonas concharum</name>
    <dbReference type="NCBI Taxonomy" id="1031538"/>
    <lineage>
        <taxon>Bacteria</taxon>
        <taxon>Pseudomonadati</taxon>
        <taxon>Pseudomonadota</taxon>
        <taxon>Gammaproteobacteria</taxon>
        <taxon>Oceanospirillales</taxon>
        <taxon>Oceanospirillaceae</taxon>
        <taxon>Neptunomonas</taxon>
    </lineage>
</organism>
<evidence type="ECO:0000256" key="3">
    <source>
        <dbReference type="ARBA" id="ARBA00022984"/>
    </source>
</evidence>
<dbReference type="Gene3D" id="1.25.40.650">
    <property type="match status" value="1"/>
</dbReference>
<dbReference type="CDD" id="cd06339">
    <property type="entry name" value="PBP1_YraM_LppC_lipoprotein-like"/>
    <property type="match status" value="1"/>
</dbReference>
<evidence type="ECO:0000313" key="9">
    <source>
        <dbReference type="Proteomes" id="UP000324760"/>
    </source>
</evidence>
<evidence type="ECO:0008006" key="10">
    <source>
        <dbReference type="Google" id="ProtNLM"/>
    </source>
</evidence>
<keyword evidence="4" id="KW-0472">Membrane</keyword>
<evidence type="ECO:0000256" key="5">
    <source>
        <dbReference type="ARBA" id="ARBA00023139"/>
    </source>
</evidence>
<evidence type="ECO:0000256" key="6">
    <source>
        <dbReference type="ARBA" id="ARBA00023237"/>
    </source>
</evidence>
<dbReference type="EMBL" id="CP043869">
    <property type="protein sequence ID" value="QEQ96018.1"/>
    <property type="molecule type" value="Genomic_DNA"/>
</dbReference>
<keyword evidence="3" id="KW-0573">Peptidoglycan synthesis</keyword>
<evidence type="ECO:0000313" key="8">
    <source>
        <dbReference type="EMBL" id="QEQ96018.1"/>
    </source>
</evidence>
<keyword evidence="9" id="KW-1185">Reference proteome</keyword>
<proteinExistence type="predicted"/>
<protein>
    <recommendedName>
        <fullName evidence="10">Penicillin-binding protein activator</fullName>
    </recommendedName>
</protein>
<dbReference type="GO" id="GO:0008360">
    <property type="term" value="P:regulation of cell shape"/>
    <property type="evidence" value="ECO:0007669"/>
    <property type="project" value="UniProtKB-KW"/>
</dbReference>
<dbReference type="PANTHER" id="PTHR38038">
    <property type="entry name" value="PENICILLIN-BINDING PROTEIN ACTIVATOR LPOA"/>
    <property type="match status" value="1"/>
</dbReference>
<keyword evidence="5" id="KW-0564">Palmitate</keyword>
<dbReference type="OrthoDB" id="6708821at2"/>
<keyword evidence="2" id="KW-0133">Cell shape</keyword>
<dbReference type="AlphaFoldDB" id="A0A5P1R8U6"/>
<dbReference type="SUPFAM" id="SSF53822">
    <property type="entry name" value="Periplasmic binding protein-like I"/>
    <property type="match status" value="1"/>
</dbReference>
<dbReference type="InterPro" id="IPR028082">
    <property type="entry name" value="Peripla_BP_I"/>
</dbReference>